<dbReference type="AlphaFoldDB" id="A0AAV4B733"/>
<protein>
    <submittedName>
        <fullName evidence="1">Uncharacterized protein</fullName>
    </submittedName>
</protein>
<dbReference type="Proteomes" id="UP000735302">
    <property type="component" value="Unassembled WGS sequence"/>
</dbReference>
<proteinExistence type="predicted"/>
<name>A0AAV4B733_9GAST</name>
<gene>
    <name evidence="1" type="ORF">PoB_004146300</name>
</gene>
<organism evidence="1 2">
    <name type="scientific">Plakobranchus ocellatus</name>
    <dbReference type="NCBI Taxonomy" id="259542"/>
    <lineage>
        <taxon>Eukaryota</taxon>
        <taxon>Metazoa</taxon>
        <taxon>Spiralia</taxon>
        <taxon>Lophotrochozoa</taxon>
        <taxon>Mollusca</taxon>
        <taxon>Gastropoda</taxon>
        <taxon>Heterobranchia</taxon>
        <taxon>Euthyneura</taxon>
        <taxon>Panpulmonata</taxon>
        <taxon>Sacoglossa</taxon>
        <taxon>Placobranchoidea</taxon>
        <taxon>Plakobranchidae</taxon>
        <taxon>Plakobranchus</taxon>
    </lineage>
</organism>
<dbReference type="EMBL" id="BLXT01004584">
    <property type="protein sequence ID" value="GFO14958.1"/>
    <property type="molecule type" value="Genomic_DNA"/>
</dbReference>
<evidence type="ECO:0000313" key="1">
    <source>
        <dbReference type="EMBL" id="GFO14958.1"/>
    </source>
</evidence>
<comment type="caution">
    <text evidence="1">The sequence shown here is derived from an EMBL/GenBank/DDBJ whole genome shotgun (WGS) entry which is preliminary data.</text>
</comment>
<sequence>MVTRSQSNISGEHLATMTTKSSIRVYLEASKIKRENFVPTQHSYNCPGHFTETDFKDPNITVATVQWKLWIDVKFPLLIVYSSLA</sequence>
<keyword evidence="2" id="KW-1185">Reference proteome</keyword>
<reference evidence="1 2" key="1">
    <citation type="journal article" date="2021" name="Elife">
        <title>Chloroplast acquisition without the gene transfer in kleptoplastic sea slugs, Plakobranchus ocellatus.</title>
        <authorList>
            <person name="Maeda T."/>
            <person name="Takahashi S."/>
            <person name="Yoshida T."/>
            <person name="Shimamura S."/>
            <person name="Takaki Y."/>
            <person name="Nagai Y."/>
            <person name="Toyoda A."/>
            <person name="Suzuki Y."/>
            <person name="Arimoto A."/>
            <person name="Ishii H."/>
            <person name="Satoh N."/>
            <person name="Nishiyama T."/>
            <person name="Hasebe M."/>
            <person name="Maruyama T."/>
            <person name="Minagawa J."/>
            <person name="Obokata J."/>
            <person name="Shigenobu S."/>
        </authorList>
    </citation>
    <scope>NUCLEOTIDE SEQUENCE [LARGE SCALE GENOMIC DNA]</scope>
</reference>
<accession>A0AAV4B733</accession>
<evidence type="ECO:0000313" key="2">
    <source>
        <dbReference type="Proteomes" id="UP000735302"/>
    </source>
</evidence>